<dbReference type="SUPFAM" id="SSF47323">
    <property type="entry name" value="Anticodon-binding domain of a subclass of class I aminoacyl-tRNA synthetases"/>
    <property type="match status" value="1"/>
</dbReference>
<dbReference type="AlphaFoldDB" id="A0AAU9G9M3"/>
<evidence type="ECO:0000256" key="14">
    <source>
        <dbReference type="ARBA" id="ARBA00047499"/>
    </source>
</evidence>
<dbReference type="Gene3D" id="3.40.50.620">
    <property type="entry name" value="HUPs"/>
    <property type="match status" value="1"/>
</dbReference>
<sequence>MAWPKPLPIPHCLLSFSRELILRPWYWQTLRTKTNRRNYSVSATESPPYRWQKPVGQHTGITVYNNGMRRKIPLVVRNPNMVTWYTCGPTVYDAAHLGHASTYVKVDIIQRILRDYFKFNLVTAMNITDVDDKIIRKARESGCDWLGMARSYEAEFRQDMLRLNVQPPDIRTHVSSNMPAILQFIEELIGKSQAYVTEDNSVYFDVSTYPHYGKLQRLGGMSSEEKSNLFKQNSADFALWKAKKEADEPSWAAPWGGEGRPGWHIECSAIAGLFFGSQLDFHAGGLDLRFPHHENEEAQCCVRYETDQWVNYWMHTGQLHAAGDENKMSKSLGNAISIAEMLRTYTADEFRMACLLSNYRNAMPYSEQLMLTARQTLQRFKNFQADLSAYTQFLKPIRKLDEGALKAQMAHMATEFDNSLRDDFDTARGISVLIDQMTSISRCINEQQADAVEEPAYCLDLLTAAGNFINRAMLTFGISKLAETEQSLSLKTPLPVVGGGGLDPALLIADVLAMRVKLRRAAISGHQKNIQLLAACDELRNLLEQHGIQIRDHKQGSSWVYATPAAIASEGSSSSRSK</sequence>
<dbReference type="SUPFAM" id="SSF52374">
    <property type="entry name" value="Nucleotidylyl transferase"/>
    <property type="match status" value="1"/>
</dbReference>
<dbReference type="NCBIfam" id="TIGR00435">
    <property type="entry name" value="cysS"/>
    <property type="match status" value="1"/>
</dbReference>
<evidence type="ECO:0000256" key="8">
    <source>
        <dbReference type="ARBA" id="ARBA00022840"/>
    </source>
</evidence>
<dbReference type="InterPro" id="IPR024909">
    <property type="entry name" value="Cys-tRNA/MSH_ligase"/>
</dbReference>
<keyword evidence="10" id="KW-0030">Aminoacyl-tRNA synthetase</keyword>
<dbReference type="GO" id="GO:0004817">
    <property type="term" value="F:cysteine-tRNA ligase activity"/>
    <property type="evidence" value="ECO:0007669"/>
    <property type="project" value="UniProtKB-EC"/>
</dbReference>
<comment type="similarity">
    <text evidence="2">Belongs to the class-I aminoacyl-tRNA synthetase family.</text>
</comment>
<evidence type="ECO:0000256" key="18">
    <source>
        <dbReference type="ARBA" id="ARBA00049046"/>
    </source>
</evidence>
<comment type="function">
    <text evidence="12">Mitochondrial cysteine-specific aminoacyl-tRNA synthetase that catalyzes the ATP-dependent ligation of cysteine to tRNA(Cys).</text>
</comment>
<feature type="domain" description="tRNA synthetases class I catalytic" evidence="19">
    <location>
        <begin position="78"/>
        <end position="374"/>
    </location>
</feature>
<dbReference type="PANTHER" id="PTHR10890">
    <property type="entry name" value="CYSTEINYL-TRNA SYNTHETASE"/>
    <property type="match status" value="1"/>
</dbReference>
<comment type="cofactor">
    <cofactor evidence="1">
        <name>Zn(2+)</name>
        <dbReference type="ChEBI" id="CHEBI:29105"/>
    </cofactor>
</comment>
<dbReference type="GO" id="GO:0005737">
    <property type="term" value="C:cytoplasm"/>
    <property type="evidence" value="ECO:0007669"/>
    <property type="project" value="TreeGrafter"/>
</dbReference>
<evidence type="ECO:0000256" key="2">
    <source>
        <dbReference type="ARBA" id="ARBA00005594"/>
    </source>
</evidence>
<dbReference type="EC" id="6.1.1.16" evidence="3"/>
<organism evidence="20 21">
    <name type="scientific">Drosophila madeirensis</name>
    <name type="common">Fruit fly</name>
    <dbReference type="NCBI Taxonomy" id="30013"/>
    <lineage>
        <taxon>Eukaryota</taxon>
        <taxon>Metazoa</taxon>
        <taxon>Ecdysozoa</taxon>
        <taxon>Arthropoda</taxon>
        <taxon>Hexapoda</taxon>
        <taxon>Insecta</taxon>
        <taxon>Pterygota</taxon>
        <taxon>Neoptera</taxon>
        <taxon>Endopterygota</taxon>
        <taxon>Diptera</taxon>
        <taxon>Brachycera</taxon>
        <taxon>Muscomorpha</taxon>
        <taxon>Ephydroidea</taxon>
        <taxon>Drosophilidae</taxon>
        <taxon>Drosophila</taxon>
        <taxon>Sophophora</taxon>
    </lineage>
</organism>
<accession>A0AAU9G9M3</accession>
<dbReference type="Proteomes" id="UP001500889">
    <property type="component" value="Chromosome E"/>
</dbReference>
<evidence type="ECO:0000256" key="6">
    <source>
        <dbReference type="ARBA" id="ARBA00022741"/>
    </source>
</evidence>
<dbReference type="InterPro" id="IPR014729">
    <property type="entry name" value="Rossmann-like_a/b/a_fold"/>
</dbReference>
<evidence type="ECO:0000256" key="5">
    <source>
        <dbReference type="ARBA" id="ARBA00022723"/>
    </source>
</evidence>
<evidence type="ECO:0000256" key="3">
    <source>
        <dbReference type="ARBA" id="ARBA00012832"/>
    </source>
</evidence>
<name>A0AAU9G9M3_DROMD</name>
<gene>
    <name evidence="20" type="ORF">DMAD_03336</name>
</gene>
<evidence type="ECO:0000256" key="4">
    <source>
        <dbReference type="ARBA" id="ARBA00022598"/>
    </source>
</evidence>
<comment type="catalytic activity">
    <reaction evidence="18">
        <text>tRNA(Cys) + L-cysteine + ATP = L-cysteinyl-tRNA(Cys) + AMP + diphosphate</text>
        <dbReference type="Rhea" id="RHEA:17773"/>
        <dbReference type="Rhea" id="RHEA-COMP:9661"/>
        <dbReference type="Rhea" id="RHEA-COMP:9679"/>
        <dbReference type="ChEBI" id="CHEBI:30616"/>
        <dbReference type="ChEBI" id="CHEBI:33019"/>
        <dbReference type="ChEBI" id="CHEBI:35235"/>
        <dbReference type="ChEBI" id="CHEBI:78442"/>
        <dbReference type="ChEBI" id="CHEBI:78517"/>
        <dbReference type="ChEBI" id="CHEBI:456215"/>
        <dbReference type="EC" id="6.1.1.16"/>
    </reaction>
    <physiologicalReaction direction="right-to-left" evidence="18">
        <dbReference type="Rhea" id="RHEA:17775"/>
    </physiologicalReaction>
</comment>
<dbReference type="Gene3D" id="1.20.120.1910">
    <property type="entry name" value="Cysteine-tRNA ligase, C-terminal anti-codon recognition domain"/>
    <property type="match status" value="1"/>
</dbReference>
<dbReference type="GO" id="GO:0005524">
    <property type="term" value="F:ATP binding"/>
    <property type="evidence" value="ECO:0007669"/>
    <property type="project" value="UniProtKB-KW"/>
</dbReference>
<evidence type="ECO:0000256" key="10">
    <source>
        <dbReference type="ARBA" id="ARBA00023146"/>
    </source>
</evidence>
<comment type="catalytic activity">
    <reaction evidence="14">
        <text>S-disulfanyl-L-cysteine + tRNA(Cys) + ATP = (S)-disulfanyl-L-cysteinyl-tRNA(Cys) + AMP + diphosphate</text>
        <dbReference type="Rhea" id="RHEA:78651"/>
        <dbReference type="Rhea" id="RHEA-COMP:9661"/>
        <dbReference type="Rhea" id="RHEA-COMP:19120"/>
        <dbReference type="ChEBI" id="CHEBI:30616"/>
        <dbReference type="ChEBI" id="CHEBI:33019"/>
        <dbReference type="ChEBI" id="CHEBI:78442"/>
        <dbReference type="ChEBI" id="CHEBI:229465"/>
        <dbReference type="ChEBI" id="CHEBI:229521"/>
        <dbReference type="ChEBI" id="CHEBI:456215"/>
    </reaction>
    <physiologicalReaction direction="left-to-right" evidence="14">
        <dbReference type="Rhea" id="RHEA:78652"/>
    </physiologicalReaction>
</comment>
<dbReference type="Pfam" id="PF01406">
    <property type="entry name" value="tRNA-synt_1e"/>
    <property type="match status" value="1"/>
</dbReference>
<dbReference type="EMBL" id="AP029267">
    <property type="protein sequence ID" value="BFG04332.1"/>
    <property type="molecule type" value="Genomic_DNA"/>
</dbReference>
<proteinExistence type="inferred from homology"/>
<keyword evidence="6" id="KW-0547">Nucleotide-binding</keyword>
<comment type="function">
    <text evidence="13">In addition to its role as an aminoacyl-tRNA synthetase, has also cysteine persulfide synthase activity. Produces reactive persulfide species such as cysteine persulfide (CysSSH) from substrate cysteine and mediate direct incorporation of CysSSH into proteins during translations, resulting in protein persulfides and polysulfides. CysSSHs behave as potent antioxidants and cellular protectants.</text>
</comment>
<comment type="catalytic activity">
    <reaction evidence="15">
        <text>2 L-cysteine = S-sulfanyl-L-cysteine + L-alanine</text>
        <dbReference type="Rhea" id="RHEA:78543"/>
        <dbReference type="ChEBI" id="CHEBI:35235"/>
        <dbReference type="ChEBI" id="CHEBI:57972"/>
        <dbReference type="ChEBI" id="CHEBI:58591"/>
    </reaction>
    <physiologicalReaction direction="left-to-right" evidence="15">
        <dbReference type="Rhea" id="RHEA:78544"/>
    </physiologicalReaction>
</comment>
<evidence type="ECO:0000256" key="9">
    <source>
        <dbReference type="ARBA" id="ARBA00022917"/>
    </source>
</evidence>
<keyword evidence="5" id="KW-0479">Metal-binding</keyword>
<keyword evidence="8" id="KW-0067">ATP-binding</keyword>
<evidence type="ECO:0000256" key="13">
    <source>
        <dbReference type="ARBA" id="ARBA00045476"/>
    </source>
</evidence>
<comment type="catalytic activity">
    <reaction evidence="16">
        <text>S-sulfanyl-L-cysteine + L-cysteine = S-disulfanyl-L-cysteine + L-alanine</text>
        <dbReference type="Rhea" id="RHEA:78627"/>
        <dbReference type="ChEBI" id="CHEBI:35235"/>
        <dbReference type="ChEBI" id="CHEBI:57972"/>
        <dbReference type="ChEBI" id="CHEBI:58591"/>
        <dbReference type="ChEBI" id="CHEBI:229465"/>
    </reaction>
    <physiologicalReaction direction="left-to-right" evidence="16">
        <dbReference type="Rhea" id="RHEA:78628"/>
    </physiologicalReaction>
</comment>
<dbReference type="InterPro" id="IPR015803">
    <property type="entry name" value="Cys-tRNA-ligase"/>
</dbReference>
<evidence type="ECO:0000256" key="7">
    <source>
        <dbReference type="ARBA" id="ARBA00022833"/>
    </source>
</evidence>
<keyword evidence="7" id="KW-0862">Zinc</keyword>
<dbReference type="InterPro" id="IPR032678">
    <property type="entry name" value="tRNA-synt_1_cat_dom"/>
</dbReference>
<evidence type="ECO:0000256" key="15">
    <source>
        <dbReference type="ARBA" id="ARBA00047548"/>
    </source>
</evidence>
<dbReference type="PRINTS" id="PR00983">
    <property type="entry name" value="TRNASYNTHCYS"/>
</dbReference>
<dbReference type="HAMAP" id="MF_00041">
    <property type="entry name" value="Cys_tRNA_synth"/>
    <property type="match status" value="1"/>
</dbReference>
<reference evidence="20 21" key="1">
    <citation type="submission" date="2024-02" db="EMBL/GenBank/DDBJ databases">
        <title>A chromosome-level genome assembly of Drosophila madeirensis, a fruit fly species endemic to Madeira island.</title>
        <authorList>
            <person name="Tomihara K."/>
            <person name="Llopart A."/>
            <person name="Yamamoto D."/>
        </authorList>
    </citation>
    <scope>NUCLEOTIDE SEQUENCE [LARGE SCALE GENOMIC DNA]</scope>
    <source>
        <strain evidence="20 21">RF1</strain>
    </source>
</reference>
<evidence type="ECO:0000256" key="16">
    <source>
        <dbReference type="ARBA" id="ARBA00047731"/>
    </source>
</evidence>
<keyword evidence="21" id="KW-1185">Reference proteome</keyword>
<evidence type="ECO:0000256" key="17">
    <source>
        <dbReference type="ARBA" id="ARBA00048609"/>
    </source>
</evidence>
<evidence type="ECO:0000256" key="1">
    <source>
        <dbReference type="ARBA" id="ARBA00001947"/>
    </source>
</evidence>
<keyword evidence="4 20" id="KW-0436">Ligase</keyword>
<evidence type="ECO:0000259" key="19">
    <source>
        <dbReference type="Pfam" id="PF01406"/>
    </source>
</evidence>
<evidence type="ECO:0000313" key="20">
    <source>
        <dbReference type="EMBL" id="BFG04332.1"/>
    </source>
</evidence>
<dbReference type="GO" id="GO:0046872">
    <property type="term" value="F:metal ion binding"/>
    <property type="evidence" value="ECO:0007669"/>
    <property type="project" value="UniProtKB-KW"/>
</dbReference>
<dbReference type="InterPro" id="IPR009080">
    <property type="entry name" value="tRNAsynth_Ia_anticodon-bd"/>
</dbReference>
<dbReference type="CDD" id="cd00672">
    <property type="entry name" value="CysRS_core"/>
    <property type="match status" value="1"/>
</dbReference>
<dbReference type="FunFam" id="3.40.50.620:FF:000027">
    <property type="entry name" value="Cysteine--tRNA ligase, cytoplasmic"/>
    <property type="match status" value="1"/>
</dbReference>
<dbReference type="GO" id="GO:0006423">
    <property type="term" value="P:cysteinyl-tRNA aminoacylation"/>
    <property type="evidence" value="ECO:0007669"/>
    <property type="project" value="InterPro"/>
</dbReference>
<protein>
    <recommendedName>
        <fullName evidence="3">cysteine--tRNA ligase</fullName>
        <ecNumber evidence="3">6.1.1.16</ecNumber>
    </recommendedName>
    <alternativeName>
        <fullName evidence="11">Cysteinyl-tRNA synthetase</fullName>
    </alternativeName>
</protein>
<comment type="catalytic activity">
    <reaction evidence="17">
        <text>S-sulfanyl-L-cysteine + tRNA(Cys) + ATP = (S)-sulfanyl-L-cysteinyl-tRNA(Cys) + AMP + diphosphate</text>
        <dbReference type="Rhea" id="RHEA:78647"/>
        <dbReference type="Rhea" id="RHEA-COMP:9661"/>
        <dbReference type="Rhea" id="RHEA-COMP:19119"/>
        <dbReference type="ChEBI" id="CHEBI:30616"/>
        <dbReference type="ChEBI" id="CHEBI:33019"/>
        <dbReference type="ChEBI" id="CHEBI:58591"/>
        <dbReference type="ChEBI" id="CHEBI:78442"/>
        <dbReference type="ChEBI" id="CHEBI:229520"/>
        <dbReference type="ChEBI" id="CHEBI:456215"/>
    </reaction>
    <physiologicalReaction direction="left-to-right" evidence="17">
        <dbReference type="Rhea" id="RHEA:78648"/>
    </physiologicalReaction>
</comment>
<evidence type="ECO:0000256" key="12">
    <source>
        <dbReference type="ARBA" id="ARBA00043868"/>
    </source>
</evidence>
<evidence type="ECO:0000313" key="21">
    <source>
        <dbReference type="Proteomes" id="UP001500889"/>
    </source>
</evidence>
<keyword evidence="9" id="KW-0648">Protein biosynthesis</keyword>
<evidence type="ECO:0000256" key="11">
    <source>
        <dbReference type="ARBA" id="ARBA00031499"/>
    </source>
</evidence>
<dbReference type="PANTHER" id="PTHR10890:SF27">
    <property type="entry name" value="CYSTEINE--TRNA LIGASE, MITOCHONDRIAL-RELATED"/>
    <property type="match status" value="1"/>
</dbReference>